<dbReference type="Gene3D" id="3.40.190.10">
    <property type="entry name" value="Periplasmic binding protein-like II"/>
    <property type="match status" value="1"/>
</dbReference>
<dbReference type="InterPro" id="IPR039424">
    <property type="entry name" value="SBP_5"/>
</dbReference>
<dbReference type="CDD" id="cd08512">
    <property type="entry name" value="PBP2_NikA_DppA_OppA_like_7"/>
    <property type="match status" value="1"/>
</dbReference>
<dbReference type="InterPro" id="IPR030678">
    <property type="entry name" value="Peptide/Ni-bd"/>
</dbReference>
<evidence type="ECO:0000256" key="4">
    <source>
        <dbReference type="ARBA" id="ARBA00022729"/>
    </source>
</evidence>
<evidence type="ECO:0000259" key="5">
    <source>
        <dbReference type="Pfam" id="PF00496"/>
    </source>
</evidence>
<protein>
    <recommendedName>
        <fullName evidence="5">Solute-binding protein family 5 domain-containing protein</fullName>
    </recommendedName>
</protein>
<gene>
    <name evidence="6" type="ORF">B5J99_03455</name>
</gene>
<evidence type="ECO:0000313" key="6">
    <source>
        <dbReference type="EMBL" id="ASR50639.1"/>
    </source>
</evidence>
<evidence type="ECO:0000256" key="2">
    <source>
        <dbReference type="ARBA" id="ARBA00005695"/>
    </source>
</evidence>
<evidence type="ECO:0000313" key="7">
    <source>
        <dbReference type="Proteomes" id="UP000258016"/>
    </source>
</evidence>
<dbReference type="Pfam" id="PF00496">
    <property type="entry name" value="SBP_bac_5"/>
    <property type="match status" value="1"/>
</dbReference>
<evidence type="ECO:0000256" key="1">
    <source>
        <dbReference type="ARBA" id="ARBA00004418"/>
    </source>
</evidence>
<reference evidence="6 7" key="1">
    <citation type="submission" date="2017-03" db="EMBL/GenBank/DDBJ databases">
        <title>Complete genome sequence of Blastomonas fulva degrading microcsystin LR.</title>
        <authorList>
            <person name="Lee H.-g."/>
            <person name="Jin L."/>
            <person name="oh H.-M."/>
        </authorList>
    </citation>
    <scope>NUCLEOTIDE SEQUENCE [LARGE SCALE GENOMIC DNA]</scope>
    <source>
        <strain evidence="6 7">T2</strain>
    </source>
</reference>
<feature type="domain" description="Solute-binding protein family 5" evidence="5">
    <location>
        <begin position="91"/>
        <end position="446"/>
    </location>
</feature>
<dbReference type="PROSITE" id="PS51257">
    <property type="entry name" value="PROKAR_LIPOPROTEIN"/>
    <property type="match status" value="1"/>
</dbReference>
<proteinExistence type="inferred from homology"/>
<dbReference type="SUPFAM" id="SSF53850">
    <property type="entry name" value="Periplasmic binding protein-like II"/>
    <property type="match status" value="1"/>
</dbReference>
<dbReference type="Gene3D" id="3.90.76.10">
    <property type="entry name" value="Dipeptide-binding Protein, Domain 1"/>
    <property type="match status" value="1"/>
</dbReference>
<accession>A0ABM6M403</accession>
<dbReference type="PIRSF" id="PIRSF002741">
    <property type="entry name" value="MppA"/>
    <property type="match status" value="1"/>
</dbReference>
<keyword evidence="7" id="KW-1185">Reference proteome</keyword>
<keyword evidence="4" id="KW-0732">Signal</keyword>
<dbReference type="Proteomes" id="UP000258016">
    <property type="component" value="Chromosome"/>
</dbReference>
<organism evidence="6 7">
    <name type="scientific">Blastomonas fulva</name>
    <dbReference type="NCBI Taxonomy" id="1550728"/>
    <lineage>
        <taxon>Bacteria</taxon>
        <taxon>Pseudomonadati</taxon>
        <taxon>Pseudomonadota</taxon>
        <taxon>Alphaproteobacteria</taxon>
        <taxon>Sphingomonadales</taxon>
        <taxon>Sphingomonadaceae</taxon>
        <taxon>Blastomonas</taxon>
    </lineage>
</organism>
<sequence length="535" mass="57462">MARDRAGRTPAPHRRRAMIARALVLAWLLLTLAGCIPEPDPEERTRTVVVATAFPPQSLDPAQGATGTGLPIVDQLYDQLLRFRSGTAQPEIEGELAQNWQVSADGLRIDIVLKEDRIFADGSPITAGDVVWSLERVRRLGLSSAYFLEWLERAEATGERSLTLTLKRPHALALHLLAHPATSVINRKAALAGAGDTDADARLWLSSHSAGSGPYALADLRAGESVTLAANQRAATQPRQFTRARFVALPDEGVRRLLLERGDVDLTVAVPAAFTARYRGLEGVAVTSIAGGPSQSFLTLNTRKGPLANIHLRRAIAHALDYEALRVRVLKGNAVQIPGYIPPGSTGFDPAEPPPQRDLAAARAEMAAAGYKGEPLRLMVSMLGPVAEFIQSNLAGAGINVVIERRQPGAMAALAQAGEFDLVYDSWTLDSPEATAMLEALVSGRARANGTNVSGYADPQVDRWLLEAAATPSSDVRAAILRQIDARLRADRPLVMIFGANPIIAYRADLSDVRIDPYQSFALPLAALTRKAPAR</sequence>
<name>A0ABM6M403_9SPHN</name>
<dbReference type="InterPro" id="IPR000914">
    <property type="entry name" value="SBP_5_dom"/>
</dbReference>
<dbReference type="PANTHER" id="PTHR30290:SF10">
    <property type="entry name" value="PERIPLASMIC OLIGOPEPTIDE-BINDING PROTEIN-RELATED"/>
    <property type="match status" value="1"/>
</dbReference>
<comment type="subcellular location">
    <subcellularLocation>
        <location evidence="1">Periplasm</location>
    </subcellularLocation>
</comment>
<dbReference type="PANTHER" id="PTHR30290">
    <property type="entry name" value="PERIPLASMIC BINDING COMPONENT OF ABC TRANSPORTER"/>
    <property type="match status" value="1"/>
</dbReference>
<comment type="similarity">
    <text evidence="2">Belongs to the bacterial solute-binding protein 5 family.</text>
</comment>
<evidence type="ECO:0000256" key="3">
    <source>
        <dbReference type="ARBA" id="ARBA00022448"/>
    </source>
</evidence>
<keyword evidence="3" id="KW-0813">Transport</keyword>
<dbReference type="Gene3D" id="3.10.105.10">
    <property type="entry name" value="Dipeptide-binding Protein, Domain 3"/>
    <property type="match status" value="1"/>
</dbReference>
<dbReference type="EMBL" id="CP020083">
    <property type="protein sequence ID" value="ASR50639.1"/>
    <property type="molecule type" value="Genomic_DNA"/>
</dbReference>